<dbReference type="AlphaFoldDB" id="A0A212SHE5"/>
<reference evidence="2" key="1">
    <citation type="submission" date="2017-06" db="EMBL/GenBank/DDBJ databases">
        <authorList>
            <person name="Varghese N."/>
            <person name="Submissions S."/>
        </authorList>
    </citation>
    <scope>NUCLEOTIDE SEQUENCE [LARGE SCALE GENOMIC DNA]</scope>
    <source>
        <strain evidence="2">DSM 137</strain>
    </source>
</reference>
<evidence type="ECO:0000313" key="2">
    <source>
        <dbReference type="Proteomes" id="UP000198418"/>
    </source>
</evidence>
<sequence>MTYELNFIGMDGLDHTETHVGDETSKNQLVIFLEERGAHCITVDEVSDE</sequence>
<name>A0A212SHE5_RHOAC</name>
<proteinExistence type="predicted"/>
<dbReference type="EMBL" id="FYDG01000043">
    <property type="protein sequence ID" value="SNB85049.1"/>
    <property type="molecule type" value="Genomic_DNA"/>
</dbReference>
<protein>
    <submittedName>
        <fullName evidence="1">Uncharacterized protein</fullName>
    </submittedName>
</protein>
<dbReference type="Proteomes" id="UP000198418">
    <property type="component" value="Unassembled WGS sequence"/>
</dbReference>
<accession>A0A212SHE5</accession>
<evidence type="ECO:0000313" key="1">
    <source>
        <dbReference type="EMBL" id="SNB85049.1"/>
    </source>
</evidence>
<organism evidence="1 2">
    <name type="scientific">Rhodoblastus acidophilus</name>
    <name type="common">Rhodopseudomonas acidophila</name>
    <dbReference type="NCBI Taxonomy" id="1074"/>
    <lineage>
        <taxon>Bacteria</taxon>
        <taxon>Pseudomonadati</taxon>
        <taxon>Pseudomonadota</taxon>
        <taxon>Alphaproteobacteria</taxon>
        <taxon>Hyphomicrobiales</taxon>
        <taxon>Rhodoblastaceae</taxon>
        <taxon>Rhodoblastus</taxon>
    </lineage>
</organism>
<dbReference type="OrthoDB" id="8462441at2"/>
<keyword evidence="2" id="KW-1185">Reference proteome</keyword>
<gene>
    <name evidence="1" type="ORF">SAMN06265338_1438</name>
</gene>
<dbReference type="RefSeq" id="WP_158255344.1">
    <property type="nucleotide sequence ID" value="NZ_FYDG01000043.1"/>
</dbReference>